<dbReference type="AlphaFoldDB" id="A0AB33XRZ3"/>
<dbReference type="EMBL" id="AMQX01000016">
    <property type="protein sequence ID" value="EKS49265.1"/>
    <property type="molecule type" value="Genomic_DNA"/>
</dbReference>
<organism evidence="1 2">
    <name type="scientific">Lacticaseibacillus rhamnosus LRHMDP3</name>
    <dbReference type="NCBI Taxonomy" id="1203259"/>
    <lineage>
        <taxon>Bacteria</taxon>
        <taxon>Bacillati</taxon>
        <taxon>Bacillota</taxon>
        <taxon>Bacilli</taxon>
        <taxon>Lactobacillales</taxon>
        <taxon>Lactobacillaceae</taxon>
        <taxon>Lacticaseibacillus</taxon>
    </lineage>
</organism>
<evidence type="ECO:0000313" key="2">
    <source>
        <dbReference type="Proteomes" id="UP000009352"/>
    </source>
</evidence>
<sequence length="39" mass="4358">MRQLSFVSTLFVPSWDHPYWGILALPQKGHQNTGGLMGS</sequence>
<proteinExistence type="predicted"/>
<gene>
    <name evidence="1" type="ORF">LRHMDP3_2460</name>
</gene>
<comment type="caution">
    <text evidence="1">The sequence shown here is derived from an EMBL/GenBank/DDBJ whole genome shotgun (WGS) entry which is preliminary data.</text>
</comment>
<protein>
    <submittedName>
        <fullName evidence="1">Uncharacterized protein</fullName>
    </submittedName>
</protein>
<accession>A0AB33XRZ3</accession>
<name>A0AB33XRZ3_LACRH</name>
<evidence type="ECO:0000313" key="1">
    <source>
        <dbReference type="EMBL" id="EKS49265.1"/>
    </source>
</evidence>
<dbReference type="Proteomes" id="UP000009352">
    <property type="component" value="Unassembled WGS sequence"/>
</dbReference>
<reference evidence="1 2" key="1">
    <citation type="journal article" date="2013" name="Genome Announc.">
        <title>Draft Genome Sequence of Staphylococcus simulans UMC-CNS-990, Isolated from a Case of Chronic Bovine Mastitis.</title>
        <authorList>
            <person name="Calcutt M.J."/>
            <person name="Foecking M.F."/>
            <person name="Hsieh H.Y."/>
            <person name="Perry J."/>
            <person name="Stewart G.C."/>
            <person name="Middleton J.R."/>
        </authorList>
    </citation>
    <scope>NUCLEOTIDE SEQUENCE [LARGE SCALE GENOMIC DNA]</scope>
    <source>
        <strain evidence="1 2">LRHMDP3</strain>
    </source>
</reference>